<sequence>MIAIEILGLSFVVNAPEQILRDIAVFFHLVSKPEDTALPDMTIIQSRSGAWRLYAQGIRTPAVANSRNEVLPLLLNVITTKMASERQTTLRAGCIGWMARSALIFASNRDDQTLFTAWAVDRGFTYLGDDIIGLDPDEGVVTGFPAPALLSSGVAADVSALQAFRNLASMASVEAVVVRPETAWCPDELSAPCGLIIVPEFMEGSALLISPVSAGEANDICLAECARLNAPSLDDLFAMNALVTKTPAVRITYGDMAQLDGAADHLIRYALESEIPRPQLERFLQALLPHKPPTAVYPRQVATERTMSPPPKLTIGMATYDDYDGVYFSVQALRLYHGDVMDQVELLIVDNHPDGACAEALKELDRHALNLRYLPQTELAGTAVRDFVFREAAGEFVLCIDCHVLLVPGAVRSLIDYFAAHPDTPDLLQGPLLMDGLDAVTTHWDLKWNKGMFGVWAPPLTDFDRTGEPFEIPCMGLGLFACRKAAWVGFNPMFRGFGGEEFYLHEKFRQAGARTLCLPFLGWVHRFNRPMGIPYAVTWQDRIRNYIIGWSELNLPLDEMRHHMSELLGEENTDQAFKAVESELSALGTAGMMGPESIPRSNSQLSKIAPSAVRRKTPEVSVLMPVFNGARFLQRAIDSILGQTLREIEFVIVNDGSSDETAAILDTVARRDSRVIVAHLPKNGGISAALNHGLGMVSTEFVARMDADDIALHDRLERQLQFLAQHPDVGVLGGWMRLLYPDGSLGDVIQYPEGLWRFDAQMLAGNPIGHPSVMMRPSIIRKVGGYRSAFDGQEDYDLWIRTSQIARIGNIGGACLVHYRFRSWAEANIPRSWWRRFLGIVVCACGRSSLVGVGDPMSGRERIDSSVLPLLMITDEERANLRAYLLNSLSLDPDGAHAGMTLAEAFSLLDMKGLVGRLA</sequence>
<feature type="domain" description="Glycosyltransferase 2-like" evidence="4">
    <location>
        <begin position="317"/>
        <end position="423"/>
    </location>
</feature>
<organism evidence="5 6">
    <name type="scientific">Labrys miyagiensis</name>
    <dbReference type="NCBI Taxonomy" id="346912"/>
    <lineage>
        <taxon>Bacteria</taxon>
        <taxon>Pseudomonadati</taxon>
        <taxon>Pseudomonadota</taxon>
        <taxon>Alphaproteobacteria</taxon>
        <taxon>Hyphomicrobiales</taxon>
        <taxon>Xanthobacteraceae</taxon>
        <taxon>Labrys</taxon>
    </lineage>
</organism>
<evidence type="ECO:0000313" key="5">
    <source>
        <dbReference type="EMBL" id="GLS20336.1"/>
    </source>
</evidence>
<dbReference type="PANTHER" id="PTHR43685:SF5">
    <property type="entry name" value="GLYCOSYLTRANSFERASE EPSE-RELATED"/>
    <property type="match status" value="1"/>
</dbReference>
<name>A0ABQ6CJ01_9HYPH</name>
<protein>
    <recommendedName>
        <fullName evidence="4">Glycosyltransferase 2-like domain-containing protein</fullName>
    </recommendedName>
</protein>
<evidence type="ECO:0000256" key="2">
    <source>
        <dbReference type="ARBA" id="ARBA00022676"/>
    </source>
</evidence>
<evidence type="ECO:0000256" key="1">
    <source>
        <dbReference type="ARBA" id="ARBA00006739"/>
    </source>
</evidence>
<gene>
    <name evidence="5" type="ORF">GCM10007874_33530</name>
</gene>
<comment type="similarity">
    <text evidence="1">Belongs to the glycosyltransferase 2 family.</text>
</comment>
<proteinExistence type="inferred from homology"/>
<dbReference type="Proteomes" id="UP001156882">
    <property type="component" value="Unassembled WGS sequence"/>
</dbReference>
<feature type="domain" description="Glycosyltransferase 2-like" evidence="4">
    <location>
        <begin position="621"/>
        <end position="739"/>
    </location>
</feature>
<dbReference type="InterPro" id="IPR001173">
    <property type="entry name" value="Glyco_trans_2-like"/>
</dbReference>
<accession>A0ABQ6CJ01</accession>
<dbReference type="PANTHER" id="PTHR43685">
    <property type="entry name" value="GLYCOSYLTRANSFERASE"/>
    <property type="match status" value="1"/>
</dbReference>
<reference evidence="6" key="1">
    <citation type="journal article" date="2019" name="Int. J. Syst. Evol. Microbiol.">
        <title>The Global Catalogue of Microorganisms (GCM) 10K type strain sequencing project: providing services to taxonomists for standard genome sequencing and annotation.</title>
        <authorList>
            <consortium name="The Broad Institute Genomics Platform"/>
            <consortium name="The Broad Institute Genome Sequencing Center for Infectious Disease"/>
            <person name="Wu L."/>
            <person name="Ma J."/>
        </authorList>
    </citation>
    <scope>NUCLEOTIDE SEQUENCE [LARGE SCALE GENOMIC DNA]</scope>
    <source>
        <strain evidence="6">NBRC 101365</strain>
    </source>
</reference>
<comment type="caution">
    <text evidence="5">The sequence shown here is derived from an EMBL/GenBank/DDBJ whole genome shotgun (WGS) entry which is preliminary data.</text>
</comment>
<dbReference type="EMBL" id="BSPC01000028">
    <property type="protein sequence ID" value="GLS20336.1"/>
    <property type="molecule type" value="Genomic_DNA"/>
</dbReference>
<dbReference type="SUPFAM" id="SSF53448">
    <property type="entry name" value="Nucleotide-diphospho-sugar transferases"/>
    <property type="match status" value="2"/>
</dbReference>
<keyword evidence="2" id="KW-0328">Glycosyltransferase</keyword>
<dbReference type="Pfam" id="PF00535">
    <property type="entry name" value="Glycos_transf_2"/>
    <property type="match status" value="2"/>
</dbReference>
<keyword evidence="3" id="KW-0808">Transferase</keyword>
<evidence type="ECO:0000259" key="4">
    <source>
        <dbReference type="Pfam" id="PF00535"/>
    </source>
</evidence>
<keyword evidence="6" id="KW-1185">Reference proteome</keyword>
<evidence type="ECO:0000256" key="3">
    <source>
        <dbReference type="ARBA" id="ARBA00022679"/>
    </source>
</evidence>
<dbReference type="InterPro" id="IPR029044">
    <property type="entry name" value="Nucleotide-diphossugar_trans"/>
</dbReference>
<dbReference type="CDD" id="cd00761">
    <property type="entry name" value="Glyco_tranf_GTA_type"/>
    <property type="match status" value="1"/>
</dbReference>
<dbReference type="RefSeq" id="WP_284313431.1">
    <property type="nucleotide sequence ID" value="NZ_BSPC01000028.1"/>
</dbReference>
<dbReference type="InterPro" id="IPR050834">
    <property type="entry name" value="Glycosyltransf_2"/>
</dbReference>
<evidence type="ECO:0000313" key="6">
    <source>
        <dbReference type="Proteomes" id="UP001156882"/>
    </source>
</evidence>
<dbReference type="Gene3D" id="3.90.550.10">
    <property type="entry name" value="Spore Coat Polysaccharide Biosynthesis Protein SpsA, Chain A"/>
    <property type="match status" value="2"/>
</dbReference>